<feature type="domain" description="GmrSD restriction endonucleases N-terminal" evidence="1">
    <location>
        <begin position="40"/>
        <end position="235"/>
    </location>
</feature>
<evidence type="ECO:0000313" key="4">
    <source>
        <dbReference type="Proteomes" id="UP000248776"/>
    </source>
</evidence>
<comment type="caution">
    <text evidence="3">The sequence shown here is derived from an EMBL/GenBank/DDBJ whole genome shotgun (WGS) entry which is preliminary data.</text>
</comment>
<dbReference type="AlphaFoldDB" id="A0AA45CRJ0"/>
<dbReference type="PANTHER" id="PTHR35149:SF2">
    <property type="entry name" value="DUF262 DOMAIN-CONTAINING PROTEIN"/>
    <property type="match status" value="1"/>
</dbReference>
<gene>
    <name evidence="3" type="ORF">CKU37_10420</name>
</gene>
<evidence type="ECO:0000313" key="3">
    <source>
        <dbReference type="EMBL" id="PZD55602.1"/>
    </source>
</evidence>
<sequence>MIYNSAIIVDNNFVNSNNNLWMKRRYQMVVSEKRIEDLKGLKFNVPSYQRGYRWTEHEVTTLLEDLYTHSKQNRDYKYCLQPLIVKKVSDNTYDVVDGQQRLTTIFIFLKFMSAEFSSGRRRSNQYDYFELVYETREQSAKYLKELNFDTYQEIEDYDIDANHISKAFAAIDKWVEREDINSDNALHDIYQVLTEAVFFIWYEIDETEDPIKLFTKVNLGKIPLTNAELIKALLLDKTNYDSENDSERIHRGIAWDKIEHRLQEESFWKFLTNSEKYVTRIDLLFNLREHGTLEIPQNDIYATFYSIYAKYQKTENKPTFISDYWDKVDLLFEELNNWYMDLNRYHLIGYLLSDDAKSIEKVFEATRGKKKSEAFSKLKDLAYKTLPSDIASIDELSYGNKNKAIKSTLLLFNLVTLINKSEKQYRFPFDIYKKEKWDIEHIHATADETAEADDSLANLTLLDSNTNRSYGNSPFDQKRRIIIEVDAEGKFVPVCTRNVFLKVYSNEVDGFDDWTDKDKDSYIQAIKQEFNQFFGADEE</sequence>
<evidence type="ECO:0000259" key="2">
    <source>
        <dbReference type="Pfam" id="PF07510"/>
    </source>
</evidence>
<name>A0AA45CRJ0_STRSL</name>
<dbReference type="Pfam" id="PF07510">
    <property type="entry name" value="GmrSD_C"/>
    <property type="match status" value="1"/>
</dbReference>
<organism evidence="3 4">
    <name type="scientific">Streptococcus salivarius</name>
    <dbReference type="NCBI Taxonomy" id="1304"/>
    <lineage>
        <taxon>Bacteria</taxon>
        <taxon>Bacillati</taxon>
        <taxon>Bacillota</taxon>
        <taxon>Bacilli</taxon>
        <taxon>Lactobacillales</taxon>
        <taxon>Streptococcaceae</taxon>
        <taxon>Streptococcus</taxon>
    </lineage>
</organism>
<dbReference type="Pfam" id="PF03235">
    <property type="entry name" value="GmrSD_N"/>
    <property type="match status" value="1"/>
</dbReference>
<protein>
    <recommendedName>
        <fullName evidence="5">DUF262 domain-containing protein</fullName>
    </recommendedName>
</protein>
<reference evidence="3 4" key="1">
    <citation type="submission" date="2017-08" db="EMBL/GenBank/DDBJ databases">
        <title>Streptococcus salivarius strain HS0302 Genome.</title>
        <authorList>
            <person name="Smith J."/>
            <person name="Deng P."/>
            <person name="Geng M."/>
        </authorList>
    </citation>
    <scope>NUCLEOTIDE SEQUENCE [LARGE SCALE GENOMIC DNA]</scope>
    <source>
        <strain evidence="3 4">HS0302</strain>
    </source>
</reference>
<feature type="domain" description="GmrSD restriction endonucleases C-terminal" evidence="2">
    <location>
        <begin position="426"/>
        <end position="482"/>
    </location>
</feature>
<dbReference type="InterPro" id="IPR011089">
    <property type="entry name" value="GmrSD_C"/>
</dbReference>
<accession>A0AA45CRJ0</accession>
<proteinExistence type="predicted"/>
<dbReference type="Proteomes" id="UP000248776">
    <property type="component" value="Unassembled WGS sequence"/>
</dbReference>
<dbReference type="PANTHER" id="PTHR35149">
    <property type="entry name" value="SLL5132 PROTEIN"/>
    <property type="match status" value="1"/>
</dbReference>
<dbReference type="InterPro" id="IPR004919">
    <property type="entry name" value="GmrSD_N"/>
</dbReference>
<evidence type="ECO:0000259" key="1">
    <source>
        <dbReference type="Pfam" id="PF03235"/>
    </source>
</evidence>
<evidence type="ECO:0008006" key="5">
    <source>
        <dbReference type="Google" id="ProtNLM"/>
    </source>
</evidence>
<dbReference type="EMBL" id="NSIW01000019">
    <property type="protein sequence ID" value="PZD55602.1"/>
    <property type="molecule type" value="Genomic_DNA"/>
</dbReference>
<dbReference type="CDD" id="cd16387">
    <property type="entry name" value="ParB_N_Srx"/>
    <property type="match status" value="1"/>
</dbReference>